<feature type="region of interest" description="Disordered" evidence="1">
    <location>
        <begin position="494"/>
        <end position="533"/>
    </location>
</feature>
<evidence type="ECO:0000313" key="2">
    <source>
        <dbReference type="EMBL" id="EFL53092.1"/>
    </source>
</evidence>
<keyword evidence="3" id="KW-1185">Reference proteome</keyword>
<dbReference type="Proteomes" id="UP000006250">
    <property type="component" value="Unassembled WGS sequence"/>
</dbReference>
<organism evidence="2 3">
    <name type="scientific">Solidesulfovibrio fructosivorans JJ]</name>
    <dbReference type="NCBI Taxonomy" id="596151"/>
    <lineage>
        <taxon>Bacteria</taxon>
        <taxon>Pseudomonadati</taxon>
        <taxon>Thermodesulfobacteriota</taxon>
        <taxon>Desulfovibrionia</taxon>
        <taxon>Desulfovibrionales</taxon>
        <taxon>Desulfovibrionaceae</taxon>
        <taxon>Solidesulfovibrio</taxon>
    </lineage>
</organism>
<dbReference type="GO" id="GO:0019068">
    <property type="term" value="P:virion assembly"/>
    <property type="evidence" value="ECO:0007669"/>
    <property type="project" value="InterPro"/>
</dbReference>
<feature type="compositionally biased region" description="Low complexity" evidence="1">
    <location>
        <begin position="499"/>
        <end position="509"/>
    </location>
</feature>
<name>E1JR91_SOLFR</name>
<dbReference type="AlphaFoldDB" id="E1JR91"/>
<evidence type="ECO:0000313" key="3">
    <source>
        <dbReference type="Proteomes" id="UP000006250"/>
    </source>
</evidence>
<dbReference type="eggNOG" id="COG5511">
    <property type="taxonomic scope" value="Bacteria"/>
</dbReference>
<dbReference type="RefSeq" id="WP_005990140.1">
    <property type="nucleotide sequence ID" value="NZ_AECZ01000001.1"/>
</dbReference>
<evidence type="ECO:0000256" key="1">
    <source>
        <dbReference type="SAM" id="MobiDB-lite"/>
    </source>
</evidence>
<dbReference type="OrthoDB" id="622132at2"/>
<comment type="caution">
    <text evidence="2">The sequence shown here is derived from an EMBL/GenBank/DDBJ whole genome shotgun (WGS) entry which is preliminary data.</text>
</comment>
<proteinExistence type="predicted"/>
<protein>
    <submittedName>
        <fullName evidence="2">Phage portal protein, lambda family</fullName>
    </submittedName>
</protein>
<reference evidence="2 3" key="1">
    <citation type="submission" date="2010-08" db="EMBL/GenBank/DDBJ databases">
        <title>The draft genome of Desulfovibrio fructosovorans JJ.</title>
        <authorList>
            <consortium name="US DOE Joint Genome Institute (JGI-PGF)"/>
            <person name="Lucas S."/>
            <person name="Copeland A."/>
            <person name="Lapidus A."/>
            <person name="Cheng J.-F."/>
            <person name="Bruce D."/>
            <person name="Goodwin L."/>
            <person name="Pitluck S."/>
            <person name="Land M.L."/>
            <person name="Hauser L."/>
            <person name="Chang Y.-J."/>
            <person name="Jeffries C."/>
            <person name="Wall J.D."/>
            <person name="Stahl D.A."/>
            <person name="Arkin A.P."/>
            <person name="Dehal P."/>
            <person name="Stolyar S.M."/>
            <person name="Hazen T.C."/>
            <person name="Woyke T.J."/>
        </authorList>
    </citation>
    <scope>NUCLEOTIDE SEQUENCE [LARGE SCALE GENOMIC DNA]</scope>
    <source>
        <strain evidence="2 3">JJ</strain>
    </source>
</reference>
<sequence>MAASALVDRFGRPLAAPALGRVGGVTRIAGSHRGTLAGWWPRRNTDSSASRERDVIARRAEDLAANDAHAAGLIGGLATNVVGTGIKPQSQVEAAALALTDEDAVSELRDQIEAAFSLWAMRADAGGRMTFDMLQALNIRTTLIQGEFCNLCVNMADARGGLPPGRHFSMALQSISPQRIQSPFGQWYSPDVHDGVKLGVFGEPTGYWIAQPDMTGNIPFGQALNARYYPANIAHRPVVLHAFPQTDPEQFRGRSILAPAMKFFRDLNDCLDYELVGQLVAAAFPIAITSDMSGLLQGFGNEFKDQVRFRPYEERVADVQPGSVLELYQGEDIKALESKRPGNNFDPFVTRILRAAGAAAGIPYEVVVKDFSKTNYSSARAALLEAQRVFRCYQQWLIVSFCQRVWRAVVEEAFVRDMVKIPQGAPDFYEAMDAYLAVSWIPPRPGHVDPTKETAAEIAAIEAGIATYADVIAARGGDYENTFRQRKREQDLARKLGLSSASASTAARPSAREEEPEGEAFPRDAAPEDQQAAFGSAARLSALERLRPYLASDEIHEEHA</sequence>
<dbReference type="InterPro" id="IPR006429">
    <property type="entry name" value="Phage_lambda_portal"/>
</dbReference>
<dbReference type="Pfam" id="PF05136">
    <property type="entry name" value="Phage_portal_2"/>
    <property type="match status" value="1"/>
</dbReference>
<dbReference type="GO" id="GO:0005198">
    <property type="term" value="F:structural molecule activity"/>
    <property type="evidence" value="ECO:0007669"/>
    <property type="project" value="InterPro"/>
</dbReference>
<gene>
    <name evidence="2" type="ORF">DesfrDRAFT_0140</name>
</gene>
<dbReference type="EMBL" id="AECZ01000001">
    <property type="protein sequence ID" value="EFL53092.1"/>
    <property type="molecule type" value="Genomic_DNA"/>
</dbReference>
<dbReference type="STRING" id="596151.DesfrDRAFT_0140"/>
<dbReference type="NCBIfam" id="TIGR01539">
    <property type="entry name" value="portal_lambda"/>
    <property type="match status" value="1"/>
</dbReference>
<accession>E1JR91</accession>